<keyword evidence="5" id="KW-1185">Reference proteome</keyword>
<dbReference type="Proteomes" id="UP000717364">
    <property type="component" value="Unassembled WGS sequence"/>
</dbReference>
<dbReference type="Pfam" id="PF13439">
    <property type="entry name" value="Glyco_transf_4"/>
    <property type="match status" value="1"/>
</dbReference>
<dbReference type="EMBL" id="JADOES010000006">
    <property type="protein sequence ID" value="MBT9314738.1"/>
    <property type="molecule type" value="Genomic_DNA"/>
</dbReference>
<dbReference type="RefSeq" id="WP_215607812.1">
    <property type="nucleotide sequence ID" value="NZ_JADOES010000006.1"/>
</dbReference>
<reference evidence="4" key="2">
    <citation type="journal article" date="2021" name="Mar. Drugs">
        <title>Genome Reduction and Secondary Metabolism of the Marine Sponge-Associated Cyanobacterium Leptothoe.</title>
        <authorList>
            <person name="Konstantinou D."/>
            <person name="Popin R.V."/>
            <person name="Fewer D.P."/>
            <person name="Sivonen K."/>
            <person name="Gkelis S."/>
        </authorList>
    </citation>
    <scope>NUCLEOTIDE SEQUENCE</scope>
    <source>
        <strain evidence="4">TAU-MAC 1115</strain>
    </source>
</reference>
<dbReference type="AlphaFoldDB" id="A0A947DD20"/>
<gene>
    <name evidence="4" type="ORF">IXB50_04800</name>
</gene>
<proteinExistence type="predicted"/>
<dbReference type="Pfam" id="PF00534">
    <property type="entry name" value="Glycos_transf_1"/>
    <property type="match status" value="1"/>
</dbReference>
<feature type="domain" description="Glycosyl transferase family 1" evidence="2">
    <location>
        <begin position="183"/>
        <end position="346"/>
    </location>
</feature>
<comment type="caution">
    <text evidence="4">The sequence shown here is derived from an EMBL/GenBank/DDBJ whole genome shotgun (WGS) entry which is preliminary data.</text>
</comment>
<dbReference type="PANTHER" id="PTHR46401">
    <property type="entry name" value="GLYCOSYLTRANSFERASE WBBK-RELATED"/>
    <property type="match status" value="1"/>
</dbReference>
<organism evidence="4 5">
    <name type="scientific">Leptothoe spongobia TAU-MAC 1115</name>
    <dbReference type="NCBI Taxonomy" id="1967444"/>
    <lineage>
        <taxon>Bacteria</taxon>
        <taxon>Bacillati</taxon>
        <taxon>Cyanobacteriota</taxon>
        <taxon>Cyanophyceae</taxon>
        <taxon>Nodosilineales</taxon>
        <taxon>Cymatolegaceae</taxon>
        <taxon>Leptothoe</taxon>
        <taxon>Leptothoe spongobia</taxon>
    </lineage>
</organism>
<evidence type="ECO:0000259" key="2">
    <source>
        <dbReference type="Pfam" id="PF00534"/>
    </source>
</evidence>
<name>A0A947DD20_9CYAN</name>
<evidence type="ECO:0000313" key="5">
    <source>
        <dbReference type="Proteomes" id="UP000717364"/>
    </source>
</evidence>
<dbReference type="InterPro" id="IPR001296">
    <property type="entry name" value="Glyco_trans_1"/>
</dbReference>
<dbReference type="GO" id="GO:0016757">
    <property type="term" value="F:glycosyltransferase activity"/>
    <property type="evidence" value="ECO:0007669"/>
    <property type="project" value="InterPro"/>
</dbReference>
<evidence type="ECO:0000313" key="4">
    <source>
        <dbReference type="EMBL" id="MBT9314738.1"/>
    </source>
</evidence>
<evidence type="ECO:0000259" key="3">
    <source>
        <dbReference type="Pfam" id="PF13439"/>
    </source>
</evidence>
<keyword evidence="1" id="KW-0808">Transferase</keyword>
<dbReference type="Gene3D" id="3.40.50.2000">
    <property type="entry name" value="Glycogen Phosphorylase B"/>
    <property type="match status" value="2"/>
</dbReference>
<dbReference type="CDD" id="cd03809">
    <property type="entry name" value="GT4_MtfB-like"/>
    <property type="match status" value="1"/>
</dbReference>
<dbReference type="GO" id="GO:0009103">
    <property type="term" value="P:lipopolysaccharide biosynthetic process"/>
    <property type="evidence" value="ECO:0007669"/>
    <property type="project" value="TreeGrafter"/>
</dbReference>
<dbReference type="InterPro" id="IPR028098">
    <property type="entry name" value="Glyco_trans_4-like_N"/>
</dbReference>
<dbReference type="SUPFAM" id="SSF53756">
    <property type="entry name" value="UDP-Glycosyltransferase/glycogen phosphorylase"/>
    <property type="match status" value="1"/>
</dbReference>
<feature type="domain" description="Glycosyltransferase subfamily 4-like N-terminal" evidence="3">
    <location>
        <begin position="56"/>
        <end position="171"/>
    </location>
</feature>
<evidence type="ECO:0000256" key="1">
    <source>
        <dbReference type="ARBA" id="ARBA00022679"/>
    </source>
</evidence>
<sequence length="381" mass="42443">MRVVIARTMAEFSMDAYATGLVEGLRAVRPSWDIVDLKPHSVDRNSGSVWVRAHKAYERFWNFPKTIQRQQADIYHIIDPAEAHAVYRLRRKSGQKVVVTCHDLINFHNQYNLQGSIQLPLVSRRLWLWAVHGMKQADHVVSVSTATAQETTKLLEIPSTHITVTPNGVDPLFQPITNDVVTSIRQRHGMATDTLCLLNVGSNHPRKNILIVLKAVRKLKQQGLPVCFWKVSADFTDEQKTYIQEHNLESSVVYLGKPAPEDLVELYGAADILIAPSLLEGFGLTILEAMATGTPVITSNVSAMPEVAGDAAILVNPSQADEIASAVQTLYHDSNYRNTLIERGLKRAQQFTWQATAEKVAQVYESLFAKNNNLPLSISSS</sequence>
<accession>A0A947DD20</accession>
<dbReference type="PANTHER" id="PTHR46401:SF2">
    <property type="entry name" value="GLYCOSYLTRANSFERASE WBBK-RELATED"/>
    <property type="match status" value="1"/>
</dbReference>
<reference evidence="4" key="1">
    <citation type="submission" date="2020-11" db="EMBL/GenBank/DDBJ databases">
        <authorList>
            <person name="Konstantinou D."/>
            <person name="Gkelis S."/>
            <person name="Popin R."/>
            <person name="Fewer D."/>
            <person name="Sivonen K."/>
        </authorList>
    </citation>
    <scope>NUCLEOTIDE SEQUENCE</scope>
    <source>
        <strain evidence="4">TAU-MAC 1115</strain>
    </source>
</reference>
<protein>
    <submittedName>
        <fullName evidence="4">Glycosyltransferase family 4 protein</fullName>
    </submittedName>
</protein>